<dbReference type="GO" id="GO:0031965">
    <property type="term" value="C:nuclear membrane"/>
    <property type="evidence" value="ECO:0007669"/>
    <property type="project" value="UniProtKB-SubCell"/>
</dbReference>
<dbReference type="Gene3D" id="3.40.50.2000">
    <property type="entry name" value="Glycogen Phosphorylase B"/>
    <property type="match status" value="1"/>
</dbReference>
<reference evidence="12 13" key="1">
    <citation type="journal article" date="2011" name="Proc. Natl. Acad. Sci. U.S.A.">
        <title>Evolutionary erosion of yeast sex chromosomes by mating-type switching accidents.</title>
        <authorList>
            <person name="Gordon J.L."/>
            <person name="Armisen D."/>
            <person name="Proux-Wera E."/>
            <person name="Oheigeartaigh S.S."/>
            <person name="Byrne K.P."/>
            <person name="Wolfe K.H."/>
        </authorList>
    </citation>
    <scope>NUCLEOTIDE SEQUENCE [LARGE SCALE GENOMIC DNA]</scope>
    <source>
        <strain evidence="13">ATCC 10597 / BCRC 20456 / CBS 421 / NBRC 0211 / NRRL Y-12639</strain>
    </source>
</reference>
<dbReference type="RefSeq" id="XP_003667955.1">
    <property type="nucleotide sequence ID" value="XM_003667907.1"/>
</dbReference>
<keyword evidence="8 11" id="KW-1133">Transmembrane helix</keyword>
<dbReference type="GO" id="GO:0006488">
    <property type="term" value="P:dolichol-linked oligosaccharide biosynthetic process"/>
    <property type="evidence" value="ECO:0007669"/>
    <property type="project" value="EnsemblFungi"/>
</dbReference>
<dbReference type="STRING" id="1071378.G0W4H4"/>
<comment type="function">
    <text evidence="11">Involved in protein N-glycosylation. Essential for the second step of the dolichol-linked oligosaccharide pathway. Anchors the catalytic subunit ALG13 to the ER.</text>
</comment>
<sequence>MLDMFQLFPIVFIALTSYVLRLISILPFFQNRTDIMDNISQDNERSPLHISVFLGSGGHAGEMFRILENYREFLLQKENVLYIGYSDEESRIRFEKTVRSQCKVTYYKFLKAREVNAGFKNSFLGIIKTLLFSLFNVIHIRYCMLWKRHLVLLNGPGTCCILVLWFKVIELLFPISSSNVVYIESLARITTLSLTGRIVYWLADEFIVQWEDLKSHQAPRARYFGILT</sequence>
<dbReference type="GO" id="GO:0043495">
    <property type="term" value="F:protein-membrane adaptor activity"/>
    <property type="evidence" value="ECO:0007669"/>
    <property type="project" value="EnsemblFungi"/>
</dbReference>
<dbReference type="PANTHER" id="PTHR12154">
    <property type="entry name" value="GLYCOSYL TRANSFERASE-RELATED"/>
    <property type="match status" value="1"/>
</dbReference>
<comment type="similarity">
    <text evidence="3 11">Belongs to the ALG14 family.</text>
</comment>
<dbReference type="GO" id="GO:0043541">
    <property type="term" value="C:UDP-N-acetylglucosamine transferase complex"/>
    <property type="evidence" value="ECO:0007669"/>
    <property type="project" value="EnsemblFungi"/>
</dbReference>
<dbReference type="InterPro" id="IPR013969">
    <property type="entry name" value="Oligosacch_biosynth_Alg14"/>
</dbReference>
<comment type="caution">
    <text evidence="11">Lacks conserved residue(s) required for the propagation of feature annotation.</text>
</comment>
<keyword evidence="6 11" id="KW-0812">Transmembrane</keyword>
<dbReference type="eggNOG" id="KOG3339">
    <property type="taxonomic scope" value="Eukaryota"/>
</dbReference>
<evidence type="ECO:0000256" key="4">
    <source>
        <dbReference type="ARBA" id="ARBA00011335"/>
    </source>
</evidence>
<evidence type="ECO:0000256" key="2">
    <source>
        <dbReference type="ARBA" id="ARBA00004590"/>
    </source>
</evidence>
<comment type="subunit">
    <text evidence="4 11">Heterodimer with ALG13 to form a functional enzyme.</text>
</comment>
<dbReference type="GO" id="GO:0004577">
    <property type="term" value="F:N-acetylglucosaminyldiphosphodolichol N-acetylglucosaminyltransferase activity"/>
    <property type="evidence" value="ECO:0007669"/>
    <property type="project" value="EnsemblFungi"/>
</dbReference>
<protein>
    <recommendedName>
        <fullName evidence="5 11">UDP-N-acetylglucosamine transferase subunit ALG14</fullName>
    </recommendedName>
    <alternativeName>
        <fullName evidence="10 11">Asparagine-linked glycosylation protein 14</fullName>
    </alternativeName>
</protein>
<name>G0W4H4_NAUDC</name>
<accession>G0W4H4</accession>
<feature type="transmembrane region" description="Helical" evidence="11">
    <location>
        <begin position="123"/>
        <end position="142"/>
    </location>
</feature>
<dbReference type="Proteomes" id="UP000000689">
    <property type="component" value="Chromosome 1"/>
</dbReference>
<dbReference type="AlphaFoldDB" id="G0W4H4"/>
<evidence type="ECO:0000256" key="6">
    <source>
        <dbReference type="ARBA" id="ARBA00022692"/>
    </source>
</evidence>
<evidence type="ECO:0000256" key="10">
    <source>
        <dbReference type="ARBA" id="ARBA00032062"/>
    </source>
</evidence>
<evidence type="ECO:0000256" key="3">
    <source>
        <dbReference type="ARBA" id="ARBA00009731"/>
    </source>
</evidence>
<keyword evidence="7 11" id="KW-0256">Endoplasmic reticulum</keyword>
<proteinExistence type="inferred from homology"/>
<evidence type="ECO:0000256" key="11">
    <source>
        <dbReference type="RuleBase" id="RU362127"/>
    </source>
</evidence>
<dbReference type="OrthoDB" id="17098at2759"/>
<evidence type="ECO:0000256" key="1">
    <source>
        <dbReference type="ARBA" id="ARBA00004389"/>
    </source>
</evidence>
<gene>
    <name evidence="12" type="primary">NDAI0A05570</name>
    <name evidence="11" type="synonym">ALG14</name>
    <name evidence="12" type="ordered locus">NDAI_0A05570</name>
</gene>
<dbReference type="EMBL" id="HE580267">
    <property type="protein sequence ID" value="CCD22712.1"/>
    <property type="molecule type" value="Genomic_DNA"/>
</dbReference>
<evidence type="ECO:0000256" key="5">
    <source>
        <dbReference type="ARBA" id="ARBA00017467"/>
    </source>
</evidence>
<dbReference type="GO" id="GO:0098548">
    <property type="term" value="C:cytoplasmic side of Golgi membrane"/>
    <property type="evidence" value="ECO:0007669"/>
    <property type="project" value="EnsemblFungi"/>
</dbReference>
<evidence type="ECO:0000313" key="12">
    <source>
        <dbReference type="EMBL" id="CCD22712.1"/>
    </source>
</evidence>
<feature type="transmembrane region" description="Helical" evidence="11">
    <location>
        <begin position="148"/>
        <end position="166"/>
    </location>
</feature>
<evidence type="ECO:0000256" key="9">
    <source>
        <dbReference type="ARBA" id="ARBA00023136"/>
    </source>
</evidence>
<dbReference type="GeneID" id="11494427"/>
<evidence type="ECO:0000313" key="13">
    <source>
        <dbReference type="Proteomes" id="UP000000689"/>
    </source>
</evidence>
<evidence type="ECO:0000256" key="8">
    <source>
        <dbReference type="ARBA" id="ARBA00022989"/>
    </source>
</evidence>
<keyword evidence="9 11" id="KW-0472">Membrane</keyword>
<dbReference type="PANTHER" id="PTHR12154:SF4">
    <property type="entry name" value="UDP-N-ACETYLGLUCOSAMINE TRANSFERASE SUBUNIT ALG14 HOMOLOG"/>
    <property type="match status" value="1"/>
</dbReference>
<keyword evidence="13" id="KW-1185">Reference proteome</keyword>
<organism evidence="12 13">
    <name type="scientific">Naumovozyma dairenensis (strain ATCC 10597 / BCRC 20456 / CBS 421 / NBRC 0211 / NRRL Y-12639)</name>
    <name type="common">Saccharomyces dairenensis</name>
    <dbReference type="NCBI Taxonomy" id="1071378"/>
    <lineage>
        <taxon>Eukaryota</taxon>
        <taxon>Fungi</taxon>
        <taxon>Dikarya</taxon>
        <taxon>Ascomycota</taxon>
        <taxon>Saccharomycotina</taxon>
        <taxon>Saccharomycetes</taxon>
        <taxon>Saccharomycetales</taxon>
        <taxon>Saccharomycetaceae</taxon>
        <taxon>Naumovozyma</taxon>
    </lineage>
</organism>
<feature type="transmembrane region" description="Helical" evidence="11">
    <location>
        <begin position="6"/>
        <end position="29"/>
    </location>
</feature>
<dbReference type="Pfam" id="PF08660">
    <property type="entry name" value="Alg14"/>
    <property type="match status" value="1"/>
</dbReference>
<dbReference type="GO" id="GO:0005811">
    <property type="term" value="C:lipid droplet"/>
    <property type="evidence" value="ECO:0007669"/>
    <property type="project" value="EnsemblFungi"/>
</dbReference>
<evidence type="ECO:0000256" key="7">
    <source>
        <dbReference type="ARBA" id="ARBA00022824"/>
    </source>
</evidence>
<dbReference type="HOGENOM" id="CLU_064541_2_2_1"/>
<dbReference type="OMA" id="GTCCIIT"/>
<dbReference type="KEGG" id="ndi:NDAI_0A05570"/>
<comment type="subcellular location">
    <subcellularLocation>
        <location evidence="1 11">Endoplasmic reticulum membrane</location>
        <topology evidence="1 11">Single-pass membrane protein</topology>
    </subcellularLocation>
    <subcellularLocation>
        <location evidence="2">Nucleus membrane</location>
        <topology evidence="2">Single-pass membrane protein</topology>
    </subcellularLocation>
</comment>